<dbReference type="PANTHER" id="PTHR30250">
    <property type="entry name" value="PST FAMILY PREDICTED COLANIC ACID TRANSPORTER"/>
    <property type="match status" value="1"/>
</dbReference>
<feature type="transmembrane region" description="Helical" evidence="7">
    <location>
        <begin position="401"/>
        <end position="419"/>
    </location>
</feature>
<evidence type="ECO:0000313" key="8">
    <source>
        <dbReference type="EMBL" id="OGY12989.1"/>
    </source>
</evidence>
<feature type="transmembrane region" description="Helical" evidence="7">
    <location>
        <begin position="160"/>
        <end position="182"/>
    </location>
</feature>
<reference evidence="8 9" key="1">
    <citation type="journal article" date="2016" name="Nat. Commun.">
        <title>Thousands of microbial genomes shed light on interconnected biogeochemical processes in an aquifer system.</title>
        <authorList>
            <person name="Anantharaman K."/>
            <person name="Brown C.T."/>
            <person name="Hug L.A."/>
            <person name="Sharon I."/>
            <person name="Castelle C.J."/>
            <person name="Probst A.J."/>
            <person name="Thomas B.C."/>
            <person name="Singh A."/>
            <person name="Wilkins M.J."/>
            <person name="Karaoz U."/>
            <person name="Brodie E.L."/>
            <person name="Williams K.H."/>
            <person name="Hubbard S.S."/>
            <person name="Banfield J.F."/>
        </authorList>
    </citation>
    <scope>NUCLEOTIDE SEQUENCE [LARGE SCALE GENOMIC DNA]</scope>
</reference>
<dbReference type="EMBL" id="MHCC01000022">
    <property type="protein sequence ID" value="OGY12989.1"/>
    <property type="molecule type" value="Genomic_DNA"/>
</dbReference>
<feature type="transmembrane region" description="Helical" evidence="7">
    <location>
        <begin position="426"/>
        <end position="447"/>
    </location>
</feature>
<feature type="transmembrane region" description="Helical" evidence="7">
    <location>
        <begin position="376"/>
        <end position="395"/>
    </location>
</feature>
<evidence type="ECO:0000256" key="2">
    <source>
        <dbReference type="ARBA" id="ARBA00007430"/>
    </source>
</evidence>
<dbReference type="Pfam" id="PF13440">
    <property type="entry name" value="Polysacc_synt_3"/>
    <property type="match status" value="1"/>
</dbReference>
<keyword evidence="5 7" id="KW-1133">Transmembrane helix</keyword>
<feature type="transmembrane region" description="Helical" evidence="7">
    <location>
        <begin position="246"/>
        <end position="265"/>
    </location>
</feature>
<gene>
    <name evidence="8" type="ORF">A3A77_01595</name>
</gene>
<comment type="caution">
    <text evidence="8">The sequence shown here is derived from an EMBL/GenBank/DDBJ whole genome shotgun (WGS) entry which is preliminary data.</text>
</comment>
<evidence type="ECO:0000256" key="5">
    <source>
        <dbReference type="ARBA" id="ARBA00022989"/>
    </source>
</evidence>
<feature type="transmembrane region" description="Helical" evidence="7">
    <location>
        <begin position="453"/>
        <end position="477"/>
    </location>
</feature>
<feature type="transmembrane region" description="Helical" evidence="7">
    <location>
        <begin position="59"/>
        <end position="83"/>
    </location>
</feature>
<feature type="transmembrane region" description="Helical" evidence="7">
    <location>
        <begin position="103"/>
        <end position="123"/>
    </location>
</feature>
<feature type="transmembrane region" description="Helical" evidence="7">
    <location>
        <begin position="35"/>
        <end position="53"/>
    </location>
</feature>
<keyword evidence="4 7" id="KW-0812">Transmembrane</keyword>
<dbReference type="InterPro" id="IPR050833">
    <property type="entry name" value="Poly_Biosynth_Transport"/>
</dbReference>
<accession>A0A1G1VC53</accession>
<name>A0A1G1VC53_9BACT</name>
<comment type="subcellular location">
    <subcellularLocation>
        <location evidence="1">Cell membrane</location>
        <topology evidence="1">Multi-pass membrane protein</topology>
    </subcellularLocation>
</comment>
<dbReference type="PANTHER" id="PTHR30250:SF10">
    <property type="entry name" value="LIPOPOLYSACCHARIDE BIOSYNTHESIS PROTEIN WZXC"/>
    <property type="match status" value="1"/>
</dbReference>
<feature type="transmembrane region" description="Helical" evidence="7">
    <location>
        <begin position="305"/>
        <end position="325"/>
    </location>
</feature>
<feature type="transmembrane region" description="Helical" evidence="7">
    <location>
        <begin position="129"/>
        <end position="148"/>
    </location>
</feature>
<feature type="transmembrane region" description="Helical" evidence="7">
    <location>
        <begin position="337"/>
        <end position="356"/>
    </location>
</feature>
<organism evidence="8 9">
    <name type="scientific">Candidatus Blackburnbacteria bacterium RIFCSPLOWO2_01_FULL_40_20</name>
    <dbReference type="NCBI Taxonomy" id="1797519"/>
    <lineage>
        <taxon>Bacteria</taxon>
        <taxon>Candidatus Blackburniibacteriota</taxon>
    </lineage>
</organism>
<proteinExistence type="inferred from homology"/>
<evidence type="ECO:0000256" key="4">
    <source>
        <dbReference type="ARBA" id="ARBA00022692"/>
    </source>
</evidence>
<protein>
    <submittedName>
        <fullName evidence="8">Uncharacterized protein</fullName>
    </submittedName>
</protein>
<sequence>MQNSQEHLDPTAELTLDVVKQKAVKGALTLTGRTFFFQIINRVGDLLLTIFLGVSQYGIFWMVSSVVNFFAYFSDIGLAAALIQKKEQVTDEELKVTFTIQQILVLSLVLLLFLISPLLRTYYHLSQEGVWLLYALGISFFLSSLKTIPSVLLERRLNFAKLIIPQIAEVVVFNLIAVYLAWRGMGVTSFTIAVVGRGMVGLVVMYALQPWRPGFSFSFSSAKGLFRFGVPYQLNTFLAVFKDDGVNIVLGGLLGPMAMGLLGWAQRWAFAPLRFFMDQVIKVTFPAYSRMQDDKEELSRAVSRSIFFVTFLVFPSLIGLVLLAPELTMIIPKYEKWQPALIALSLFSINSAWAAVTTPLTNLMNAIGKIKTTFKLMIMWTGLTWAVVPVLASLYGVNGAAAGSAIVGTSSIVAIFVIMKQIRINLVESVGIPIVGSLIMGIALFGLKPVLPVSLPVVLVLVFVGVVVYFGTVLLLGGPSVTADFRKAYYALRKK</sequence>
<dbReference type="Proteomes" id="UP000178659">
    <property type="component" value="Unassembled WGS sequence"/>
</dbReference>
<dbReference type="GO" id="GO:0005886">
    <property type="term" value="C:plasma membrane"/>
    <property type="evidence" value="ECO:0007669"/>
    <property type="project" value="UniProtKB-SubCell"/>
</dbReference>
<comment type="similarity">
    <text evidence="2">Belongs to the polysaccharide synthase family.</text>
</comment>
<keyword evidence="3" id="KW-1003">Cell membrane</keyword>
<evidence type="ECO:0000256" key="7">
    <source>
        <dbReference type="SAM" id="Phobius"/>
    </source>
</evidence>
<evidence type="ECO:0000256" key="3">
    <source>
        <dbReference type="ARBA" id="ARBA00022475"/>
    </source>
</evidence>
<evidence type="ECO:0000256" key="1">
    <source>
        <dbReference type="ARBA" id="ARBA00004651"/>
    </source>
</evidence>
<evidence type="ECO:0000313" key="9">
    <source>
        <dbReference type="Proteomes" id="UP000178659"/>
    </source>
</evidence>
<keyword evidence="6 7" id="KW-0472">Membrane</keyword>
<feature type="transmembrane region" description="Helical" evidence="7">
    <location>
        <begin position="188"/>
        <end position="208"/>
    </location>
</feature>
<dbReference type="AlphaFoldDB" id="A0A1G1VC53"/>
<evidence type="ECO:0000256" key="6">
    <source>
        <dbReference type="ARBA" id="ARBA00023136"/>
    </source>
</evidence>